<evidence type="ECO:0000313" key="1">
    <source>
        <dbReference type="EMBL" id="MCA9390234.1"/>
    </source>
</evidence>
<dbReference type="EMBL" id="JAGQKX010000050">
    <property type="protein sequence ID" value="MCA9390234.1"/>
    <property type="molecule type" value="Genomic_DNA"/>
</dbReference>
<name>A0A955RPH3_UNCKA</name>
<dbReference type="AlphaFoldDB" id="A0A955RPH3"/>
<accession>A0A955RPH3</accession>
<evidence type="ECO:0000313" key="2">
    <source>
        <dbReference type="Proteomes" id="UP000701698"/>
    </source>
</evidence>
<sequence length="178" mass="19942">MGVHVGKTAKVEILAIEEADWEIDEAEIALRTQVADGSGVFMTDFYAHLACEARSDAPFEFLTCGCNAHFPGFPELPKCPVCGCDELVQPVLPTWTGICPQCSSTFWWSEGSMYPNDDRHRVLRAEWAATIHFQAKIVRNHERLEELFQVVLAENRLLVTEGGWAFLMAPRTVKAELS</sequence>
<comment type="caution">
    <text evidence="1">The sequence shown here is derived from an EMBL/GenBank/DDBJ whole genome shotgun (WGS) entry which is preliminary data.</text>
</comment>
<gene>
    <name evidence="1" type="ORF">KC571_02415</name>
</gene>
<reference evidence="1" key="2">
    <citation type="journal article" date="2021" name="Microbiome">
        <title>Successional dynamics and alternative stable states in a saline activated sludge microbial community over 9 years.</title>
        <authorList>
            <person name="Wang Y."/>
            <person name="Ye J."/>
            <person name="Ju F."/>
            <person name="Liu L."/>
            <person name="Boyd J.A."/>
            <person name="Deng Y."/>
            <person name="Parks D.H."/>
            <person name="Jiang X."/>
            <person name="Yin X."/>
            <person name="Woodcroft B.J."/>
            <person name="Tyson G.W."/>
            <person name="Hugenholtz P."/>
            <person name="Polz M.F."/>
            <person name="Zhang T."/>
        </authorList>
    </citation>
    <scope>NUCLEOTIDE SEQUENCE</scope>
    <source>
        <strain evidence="1">HKST-UBA01</strain>
    </source>
</reference>
<protein>
    <submittedName>
        <fullName evidence="1">Uncharacterized protein</fullName>
    </submittedName>
</protein>
<dbReference type="Proteomes" id="UP000701698">
    <property type="component" value="Unassembled WGS sequence"/>
</dbReference>
<reference evidence="1" key="1">
    <citation type="submission" date="2020-04" db="EMBL/GenBank/DDBJ databases">
        <authorList>
            <person name="Zhang T."/>
        </authorList>
    </citation>
    <scope>NUCLEOTIDE SEQUENCE</scope>
    <source>
        <strain evidence="1">HKST-UBA01</strain>
    </source>
</reference>
<organism evidence="1 2">
    <name type="scientific">candidate division WWE3 bacterium</name>
    <dbReference type="NCBI Taxonomy" id="2053526"/>
    <lineage>
        <taxon>Bacteria</taxon>
        <taxon>Katanobacteria</taxon>
    </lineage>
</organism>
<proteinExistence type="predicted"/>